<feature type="domain" description="HTH merR-type" evidence="1">
    <location>
        <begin position="1"/>
        <end position="48"/>
    </location>
</feature>
<evidence type="ECO:0000313" key="3">
    <source>
        <dbReference type="Proteomes" id="UP000541109"/>
    </source>
</evidence>
<dbReference type="EMBL" id="JACFXV010000006">
    <property type="protein sequence ID" value="MBA5775509.1"/>
    <property type="molecule type" value="Genomic_DNA"/>
</dbReference>
<dbReference type="GO" id="GO:0003677">
    <property type="term" value="F:DNA binding"/>
    <property type="evidence" value="ECO:0007669"/>
    <property type="project" value="InterPro"/>
</dbReference>
<evidence type="ECO:0000259" key="1">
    <source>
        <dbReference type="PROSITE" id="PS50937"/>
    </source>
</evidence>
<dbReference type="AlphaFoldDB" id="A0A839A9R1"/>
<dbReference type="Pfam" id="PF13411">
    <property type="entry name" value="MerR_1"/>
    <property type="match status" value="1"/>
</dbReference>
<dbReference type="InterPro" id="IPR009061">
    <property type="entry name" value="DNA-bd_dom_put_sf"/>
</dbReference>
<gene>
    <name evidence="2" type="ORF">H2509_00040</name>
</gene>
<sequence length="48" mass="5442">MARAAEKVSVDVETIRFCERDGLTAQPPRVRDGGCRHYDRKTIVRQPG</sequence>
<dbReference type="Gene3D" id="1.10.1660.10">
    <property type="match status" value="1"/>
</dbReference>
<reference evidence="2 3" key="1">
    <citation type="submission" date="2020-07" db="EMBL/GenBank/DDBJ databases">
        <title>Stappia sp., F7233, whole genome shotgun sequencing project.</title>
        <authorList>
            <person name="Jiang S."/>
            <person name="Liu Z.W."/>
            <person name="Du Z.J."/>
        </authorList>
    </citation>
    <scope>NUCLEOTIDE SEQUENCE [LARGE SCALE GENOMIC DNA]</scope>
    <source>
        <strain evidence="2 3">F7233</strain>
    </source>
</reference>
<keyword evidence="3" id="KW-1185">Reference proteome</keyword>
<protein>
    <submittedName>
        <fullName evidence="2">MerR family transcriptional regulator</fullName>
    </submittedName>
</protein>
<dbReference type="PROSITE" id="PS50937">
    <property type="entry name" value="HTH_MERR_2"/>
    <property type="match status" value="1"/>
</dbReference>
<evidence type="ECO:0000313" key="2">
    <source>
        <dbReference type="EMBL" id="MBA5775509.1"/>
    </source>
</evidence>
<dbReference type="SUPFAM" id="SSF46955">
    <property type="entry name" value="Putative DNA-binding domain"/>
    <property type="match status" value="1"/>
</dbReference>
<organism evidence="2 3">
    <name type="scientific">Stappia albiluteola</name>
    <dbReference type="NCBI Taxonomy" id="2758565"/>
    <lineage>
        <taxon>Bacteria</taxon>
        <taxon>Pseudomonadati</taxon>
        <taxon>Pseudomonadota</taxon>
        <taxon>Alphaproteobacteria</taxon>
        <taxon>Hyphomicrobiales</taxon>
        <taxon>Stappiaceae</taxon>
        <taxon>Stappia</taxon>
    </lineage>
</organism>
<comment type="caution">
    <text evidence="2">The sequence shown here is derived from an EMBL/GenBank/DDBJ whole genome shotgun (WGS) entry which is preliminary data.</text>
</comment>
<name>A0A839A9R1_9HYPH</name>
<accession>A0A839A9R1</accession>
<dbReference type="Proteomes" id="UP000541109">
    <property type="component" value="Unassembled WGS sequence"/>
</dbReference>
<dbReference type="GO" id="GO:0006355">
    <property type="term" value="P:regulation of DNA-templated transcription"/>
    <property type="evidence" value="ECO:0007669"/>
    <property type="project" value="InterPro"/>
</dbReference>
<dbReference type="RefSeq" id="WP_182161218.1">
    <property type="nucleotide sequence ID" value="NZ_JACFXV010000006.1"/>
</dbReference>
<dbReference type="InterPro" id="IPR000551">
    <property type="entry name" value="MerR-type_HTH_dom"/>
</dbReference>
<proteinExistence type="predicted"/>